<dbReference type="InterPro" id="IPR006564">
    <property type="entry name" value="Znf_PMZ"/>
</dbReference>
<protein>
    <recommendedName>
        <fullName evidence="6">SWIM-type domain-containing protein</fullName>
    </recommendedName>
</protein>
<dbReference type="Proteomes" id="UP000436088">
    <property type="component" value="Unassembled WGS sequence"/>
</dbReference>
<dbReference type="Pfam" id="PF04434">
    <property type="entry name" value="SWIM"/>
    <property type="match status" value="1"/>
</dbReference>
<dbReference type="PROSITE" id="PS50966">
    <property type="entry name" value="ZF_SWIM"/>
    <property type="match status" value="1"/>
</dbReference>
<accession>A0A6A2WDV5</accession>
<name>A0A6A2WDV5_HIBSY</name>
<keyword evidence="2 4" id="KW-0863">Zinc-finger</keyword>
<evidence type="ECO:0000256" key="1">
    <source>
        <dbReference type="ARBA" id="ARBA00022723"/>
    </source>
</evidence>
<feature type="region of interest" description="Disordered" evidence="5">
    <location>
        <begin position="457"/>
        <end position="560"/>
    </location>
</feature>
<keyword evidence="1" id="KW-0479">Metal-binding</keyword>
<sequence>MKFTGNKIAYFDLCDCDTISLLDFCEMMEQILVPTPLQLFWLLSNAKLTESSIMPLETDSDVMKMVQSLPRNRYIHIYAQVKGITESGCYESGGVEVDNAKSGGVEMDNAEIREMDNAEMSSVERDNAEICSVERDNAEWETDGENSFDDEESLPSMVEEDVINILGDMGRPEFNNRSDEINSWYDANGGIYPITYVVVESVNQYSWLWFLEILGKDLDIDNSYGWCFMSDKQKGLVEAVAELFPNVEANNCVRHIYANFKKDHKGKALKDALCRAARATYAHFSTITKYDMLLNNLCECFNKIILEARDKPILTMMELIRTKIMRRIDCRYEAAEKINGPLCPNIQKKLNIIIDQATRCWATHARGLKYKVECGPGNQHVVDMGSHSCSCRKWDLTGIPCIHAIAVMQLHNDQPEPYVHTCYHKSTQLAIYSNFICPIKGAKQWTPVTEIKPIVSPELRRPGEVGGNKSLNQHESGSSQPHAPDQPSQHSTPMQRQARTIQPTRQQVLRPKLPIMRPLIPPTIVRWMMPPSTTDHAMPGSQESYVSNPHNQDLHTTSKE</sequence>
<gene>
    <name evidence="7" type="ORF">F3Y22_tig00117007pilonHSYRG00019</name>
</gene>
<evidence type="ECO:0000256" key="4">
    <source>
        <dbReference type="PROSITE-ProRule" id="PRU00325"/>
    </source>
</evidence>
<dbReference type="GO" id="GO:0008270">
    <property type="term" value="F:zinc ion binding"/>
    <property type="evidence" value="ECO:0007669"/>
    <property type="project" value="UniProtKB-KW"/>
</dbReference>
<proteinExistence type="predicted"/>
<dbReference type="InterPro" id="IPR018289">
    <property type="entry name" value="MULE_transposase_dom"/>
</dbReference>
<reference evidence="7" key="1">
    <citation type="submission" date="2019-09" db="EMBL/GenBank/DDBJ databases">
        <title>Draft genome information of white flower Hibiscus syriacus.</title>
        <authorList>
            <person name="Kim Y.-M."/>
        </authorList>
    </citation>
    <scope>NUCLEOTIDE SEQUENCE [LARGE SCALE GENOMIC DNA]</scope>
    <source>
        <strain evidence="7">YM2019G1</strain>
    </source>
</reference>
<evidence type="ECO:0000256" key="5">
    <source>
        <dbReference type="SAM" id="MobiDB-lite"/>
    </source>
</evidence>
<feature type="compositionally biased region" description="Polar residues" evidence="5">
    <location>
        <begin position="469"/>
        <end position="507"/>
    </location>
</feature>
<dbReference type="SMART" id="SM00575">
    <property type="entry name" value="ZnF_PMZ"/>
    <property type="match status" value="1"/>
</dbReference>
<dbReference type="EMBL" id="VEPZ02001769">
    <property type="protein sequence ID" value="KAE8656138.1"/>
    <property type="molecule type" value="Genomic_DNA"/>
</dbReference>
<evidence type="ECO:0000256" key="2">
    <source>
        <dbReference type="ARBA" id="ARBA00022771"/>
    </source>
</evidence>
<evidence type="ECO:0000313" key="8">
    <source>
        <dbReference type="Proteomes" id="UP000436088"/>
    </source>
</evidence>
<dbReference type="AlphaFoldDB" id="A0A6A2WDV5"/>
<dbReference type="Pfam" id="PF10551">
    <property type="entry name" value="MULE"/>
    <property type="match status" value="1"/>
</dbReference>
<feature type="compositionally biased region" description="Polar residues" evidence="5">
    <location>
        <begin position="531"/>
        <end position="551"/>
    </location>
</feature>
<feature type="domain" description="SWIM-type" evidence="6">
    <location>
        <begin position="370"/>
        <end position="412"/>
    </location>
</feature>
<evidence type="ECO:0000259" key="6">
    <source>
        <dbReference type="PROSITE" id="PS50966"/>
    </source>
</evidence>
<evidence type="ECO:0000313" key="7">
    <source>
        <dbReference type="EMBL" id="KAE8656138.1"/>
    </source>
</evidence>
<dbReference type="InterPro" id="IPR007527">
    <property type="entry name" value="Znf_SWIM"/>
</dbReference>
<dbReference type="PANTHER" id="PTHR31973">
    <property type="entry name" value="POLYPROTEIN, PUTATIVE-RELATED"/>
    <property type="match status" value="1"/>
</dbReference>
<keyword evidence="3" id="KW-0862">Zinc</keyword>
<organism evidence="7 8">
    <name type="scientific">Hibiscus syriacus</name>
    <name type="common">Rose of Sharon</name>
    <dbReference type="NCBI Taxonomy" id="106335"/>
    <lineage>
        <taxon>Eukaryota</taxon>
        <taxon>Viridiplantae</taxon>
        <taxon>Streptophyta</taxon>
        <taxon>Embryophyta</taxon>
        <taxon>Tracheophyta</taxon>
        <taxon>Spermatophyta</taxon>
        <taxon>Magnoliopsida</taxon>
        <taxon>eudicotyledons</taxon>
        <taxon>Gunneridae</taxon>
        <taxon>Pentapetalae</taxon>
        <taxon>rosids</taxon>
        <taxon>malvids</taxon>
        <taxon>Malvales</taxon>
        <taxon>Malvaceae</taxon>
        <taxon>Malvoideae</taxon>
        <taxon>Hibiscus</taxon>
    </lineage>
</organism>
<keyword evidence="8" id="KW-1185">Reference proteome</keyword>
<comment type="caution">
    <text evidence="7">The sequence shown here is derived from an EMBL/GenBank/DDBJ whole genome shotgun (WGS) entry which is preliminary data.</text>
</comment>
<dbReference type="InterPro" id="IPR058594">
    <property type="entry name" value="PB1-like_dom_pln"/>
</dbReference>
<dbReference type="PANTHER" id="PTHR31973:SF187">
    <property type="entry name" value="MUTATOR TRANSPOSASE MUDRA PROTEIN"/>
    <property type="match status" value="1"/>
</dbReference>
<dbReference type="Pfam" id="PF26130">
    <property type="entry name" value="PB1-like"/>
    <property type="match status" value="1"/>
</dbReference>
<evidence type="ECO:0000256" key="3">
    <source>
        <dbReference type="ARBA" id="ARBA00022833"/>
    </source>
</evidence>